<dbReference type="Proteomes" id="UP000283634">
    <property type="component" value="Unassembled WGS sequence"/>
</dbReference>
<protein>
    <submittedName>
        <fullName evidence="2">Uncharacterized protein</fullName>
    </submittedName>
</protein>
<dbReference type="AlphaFoldDB" id="A0A422NHI5"/>
<feature type="compositionally biased region" description="Basic and acidic residues" evidence="1">
    <location>
        <begin position="95"/>
        <end position="104"/>
    </location>
</feature>
<evidence type="ECO:0000313" key="2">
    <source>
        <dbReference type="EMBL" id="RNF04932.1"/>
    </source>
</evidence>
<gene>
    <name evidence="2" type="ORF">TraAM80_05001</name>
</gene>
<proteinExistence type="predicted"/>
<keyword evidence="3" id="KW-1185">Reference proteome</keyword>
<feature type="region of interest" description="Disordered" evidence="1">
    <location>
        <begin position="41"/>
        <end position="117"/>
    </location>
</feature>
<reference evidence="2 3" key="1">
    <citation type="journal article" date="2018" name="BMC Genomics">
        <title>Genomic comparison of Trypanosoma conorhini and Trypanosoma rangeli to Trypanosoma cruzi strains of high and low virulence.</title>
        <authorList>
            <person name="Bradwell K.R."/>
            <person name="Koparde V.N."/>
            <person name="Matveyev A.V."/>
            <person name="Serrano M.G."/>
            <person name="Alves J.M."/>
            <person name="Parikh H."/>
            <person name="Huang B."/>
            <person name="Lee V."/>
            <person name="Espinosa-Alvarez O."/>
            <person name="Ortiz P.A."/>
            <person name="Costa-Martins A.G."/>
            <person name="Teixeira M.M."/>
            <person name="Buck G.A."/>
        </authorList>
    </citation>
    <scope>NUCLEOTIDE SEQUENCE [LARGE SCALE GENOMIC DNA]</scope>
    <source>
        <strain evidence="2 3">AM80</strain>
    </source>
</reference>
<evidence type="ECO:0000256" key="1">
    <source>
        <dbReference type="SAM" id="MobiDB-lite"/>
    </source>
</evidence>
<accession>A0A422NHI5</accession>
<dbReference type="GeneID" id="40328934"/>
<dbReference type="EMBL" id="MKGL01000149">
    <property type="protein sequence ID" value="RNF04932.1"/>
    <property type="molecule type" value="Genomic_DNA"/>
</dbReference>
<dbReference type="RefSeq" id="XP_029238390.1">
    <property type="nucleotide sequence ID" value="XM_029381898.1"/>
</dbReference>
<sequence>NMRLLERHISQRMGLTPRELRLRLQLPEDVDYIEFEDLVRDKNDKSKAVPATSEGASSSPLRGAEGGIGGEMGVPPPSPAAEATDTSAAPGTRSAQERVKRGRGDGVAAATEGQTGQ</sequence>
<feature type="non-terminal residue" evidence="2">
    <location>
        <position position="1"/>
    </location>
</feature>
<evidence type="ECO:0000313" key="3">
    <source>
        <dbReference type="Proteomes" id="UP000283634"/>
    </source>
</evidence>
<name>A0A422NHI5_TRYRA</name>
<organism evidence="2 3">
    <name type="scientific">Trypanosoma rangeli</name>
    <dbReference type="NCBI Taxonomy" id="5698"/>
    <lineage>
        <taxon>Eukaryota</taxon>
        <taxon>Discoba</taxon>
        <taxon>Euglenozoa</taxon>
        <taxon>Kinetoplastea</taxon>
        <taxon>Metakinetoplastina</taxon>
        <taxon>Trypanosomatida</taxon>
        <taxon>Trypanosomatidae</taxon>
        <taxon>Trypanosoma</taxon>
        <taxon>Herpetosoma</taxon>
    </lineage>
</organism>
<comment type="caution">
    <text evidence="2">The sequence shown here is derived from an EMBL/GenBank/DDBJ whole genome shotgun (WGS) entry which is preliminary data.</text>
</comment>